<protein>
    <submittedName>
        <fullName evidence="7">Carbohydrate kinase</fullName>
    </submittedName>
</protein>
<dbReference type="Pfam" id="PF00294">
    <property type="entry name" value="PfkB"/>
    <property type="match status" value="1"/>
</dbReference>
<dbReference type="AlphaFoldDB" id="A0A4R5A6S3"/>
<dbReference type="EMBL" id="SMLB01000054">
    <property type="protein sequence ID" value="TDD65262.1"/>
    <property type="molecule type" value="Genomic_DNA"/>
</dbReference>
<dbReference type="GO" id="GO:0005524">
    <property type="term" value="F:ATP binding"/>
    <property type="evidence" value="ECO:0007669"/>
    <property type="project" value="UniProtKB-KW"/>
</dbReference>
<gene>
    <name evidence="7" type="ORF">E1262_25695</name>
</gene>
<reference evidence="7 8" key="1">
    <citation type="submission" date="2019-02" db="EMBL/GenBank/DDBJ databases">
        <title>Draft genome sequences of novel Actinobacteria.</title>
        <authorList>
            <person name="Sahin N."/>
            <person name="Ay H."/>
            <person name="Saygin H."/>
        </authorList>
    </citation>
    <scope>NUCLEOTIDE SEQUENCE [LARGE SCALE GENOMIC DNA]</scope>
    <source>
        <strain evidence="7 8">8K307</strain>
    </source>
</reference>
<evidence type="ECO:0000259" key="6">
    <source>
        <dbReference type="Pfam" id="PF00294"/>
    </source>
</evidence>
<evidence type="ECO:0000256" key="2">
    <source>
        <dbReference type="ARBA" id="ARBA00022679"/>
    </source>
</evidence>
<evidence type="ECO:0000313" key="8">
    <source>
        <dbReference type="Proteomes" id="UP000295217"/>
    </source>
</evidence>
<accession>A0A4R5A6S3</accession>
<dbReference type="PANTHER" id="PTHR43085:SF1">
    <property type="entry name" value="PSEUDOURIDINE KINASE-RELATED"/>
    <property type="match status" value="1"/>
</dbReference>
<proteinExistence type="inferred from homology"/>
<organism evidence="7 8">
    <name type="scientific">Jiangella aurantiaca</name>
    <dbReference type="NCBI Taxonomy" id="2530373"/>
    <lineage>
        <taxon>Bacteria</taxon>
        <taxon>Bacillati</taxon>
        <taxon>Actinomycetota</taxon>
        <taxon>Actinomycetes</taxon>
        <taxon>Jiangellales</taxon>
        <taxon>Jiangellaceae</taxon>
        <taxon>Jiangella</taxon>
    </lineage>
</organism>
<keyword evidence="8" id="KW-1185">Reference proteome</keyword>
<dbReference type="InterPro" id="IPR050306">
    <property type="entry name" value="PfkB_Carbo_kinase"/>
</dbReference>
<dbReference type="PANTHER" id="PTHR43085">
    <property type="entry name" value="HEXOKINASE FAMILY MEMBER"/>
    <property type="match status" value="1"/>
</dbReference>
<dbReference type="CDD" id="cd01167">
    <property type="entry name" value="bac_FRK"/>
    <property type="match status" value="1"/>
</dbReference>
<evidence type="ECO:0000256" key="3">
    <source>
        <dbReference type="ARBA" id="ARBA00022741"/>
    </source>
</evidence>
<dbReference type="GO" id="GO:0016301">
    <property type="term" value="F:kinase activity"/>
    <property type="evidence" value="ECO:0007669"/>
    <property type="project" value="UniProtKB-KW"/>
</dbReference>
<evidence type="ECO:0000256" key="4">
    <source>
        <dbReference type="ARBA" id="ARBA00022777"/>
    </source>
</evidence>
<feature type="domain" description="Carbohydrate kinase PfkB" evidence="6">
    <location>
        <begin position="8"/>
        <end position="298"/>
    </location>
</feature>
<keyword evidence="4 7" id="KW-0418">Kinase</keyword>
<keyword evidence="2" id="KW-0808">Transferase</keyword>
<dbReference type="SUPFAM" id="SSF53613">
    <property type="entry name" value="Ribokinase-like"/>
    <property type="match status" value="1"/>
</dbReference>
<dbReference type="InterPro" id="IPR029056">
    <property type="entry name" value="Ribokinase-like"/>
</dbReference>
<evidence type="ECO:0000313" key="7">
    <source>
        <dbReference type="EMBL" id="TDD65262.1"/>
    </source>
</evidence>
<dbReference type="RefSeq" id="WP_132107012.1">
    <property type="nucleotide sequence ID" value="NZ_SMLB01000054.1"/>
</dbReference>
<keyword evidence="3" id="KW-0547">Nucleotide-binding</keyword>
<dbReference type="InterPro" id="IPR002173">
    <property type="entry name" value="Carboh/pur_kinase_PfkB_CS"/>
</dbReference>
<dbReference type="Gene3D" id="3.40.1190.20">
    <property type="match status" value="1"/>
</dbReference>
<dbReference type="Proteomes" id="UP000295217">
    <property type="component" value="Unassembled WGS sequence"/>
</dbReference>
<evidence type="ECO:0000256" key="1">
    <source>
        <dbReference type="ARBA" id="ARBA00010688"/>
    </source>
</evidence>
<dbReference type="OrthoDB" id="9795789at2"/>
<keyword evidence="5" id="KW-0067">ATP-binding</keyword>
<dbReference type="InterPro" id="IPR011611">
    <property type="entry name" value="PfkB_dom"/>
</dbReference>
<sequence length="312" mass="32168">MTAVDGAVVVGEALTDVIVERDGSQTRHPGGSPANVAYGLGRLGRRTALITELGADRDGDAIRAHLASAGVEVRTQWSAARTSSAIASLGVDGSADYRFELTWDLGPVALTEAPLVLHTGSLATTVAPGAAAVERLLGAVRQDTTTSYDPNIRPALMGPAAELRERVERLVAASDVVKASDQDTAFLEPGRDPADVARDWLRLGPALVVVTLGGAGAVAVTRRDEVRVPAATVTVADTVGAGDSFTAGLLDGLWREDLLGGAARPRLREIPAAVVERVVRRATLAAAVTVSRAGANPPTRDELDAVARSGAA</sequence>
<dbReference type="PROSITE" id="PS00583">
    <property type="entry name" value="PFKB_KINASES_1"/>
    <property type="match status" value="1"/>
</dbReference>
<comment type="similarity">
    <text evidence="1">Belongs to the carbohydrate kinase PfkB family.</text>
</comment>
<name>A0A4R5A6S3_9ACTN</name>
<comment type="caution">
    <text evidence="7">The sequence shown here is derived from an EMBL/GenBank/DDBJ whole genome shotgun (WGS) entry which is preliminary data.</text>
</comment>
<evidence type="ECO:0000256" key="5">
    <source>
        <dbReference type="ARBA" id="ARBA00022840"/>
    </source>
</evidence>
<dbReference type="PROSITE" id="PS00584">
    <property type="entry name" value="PFKB_KINASES_2"/>
    <property type="match status" value="1"/>
</dbReference>